<dbReference type="AlphaFoldDB" id="A0A239PV15"/>
<dbReference type="RefSeq" id="WP_272850322.1">
    <property type="nucleotide sequence ID" value="NZ_CP067130.1"/>
</dbReference>
<organism evidence="2 3">
    <name type="scientific">Paracoccus seriniphilus</name>
    <dbReference type="NCBI Taxonomy" id="184748"/>
    <lineage>
        <taxon>Bacteria</taxon>
        <taxon>Pseudomonadati</taxon>
        <taxon>Pseudomonadota</taxon>
        <taxon>Alphaproteobacteria</taxon>
        <taxon>Rhodobacterales</taxon>
        <taxon>Paracoccaceae</taxon>
        <taxon>Paracoccus</taxon>
    </lineage>
</organism>
<evidence type="ECO:0000313" key="2">
    <source>
        <dbReference type="EMBL" id="SNT74010.1"/>
    </source>
</evidence>
<keyword evidence="3" id="KW-1185">Reference proteome</keyword>
<evidence type="ECO:0000256" key="1">
    <source>
        <dbReference type="SAM" id="MobiDB-lite"/>
    </source>
</evidence>
<feature type="region of interest" description="Disordered" evidence="1">
    <location>
        <begin position="1"/>
        <end position="41"/>
    </location>
</feature>
<sequence length="41" mass="4252">MIAMNDASFASLQDDRTVPDLAAQPGGQATGHSGPRIARVQ</sequence>
<name>A0A239PV15_9RHOB</name>
<protein>
    <submittedName>
        <fullName evidence="2">Uncharacterized protein</fullName>
    </submittedName>
</protein>
<dbReference type="Proteomes" id="UP000198307">
    <property type="component" value="Unassembled WGS sequence"/>
</dbReference>
<dbReference type="EMBL" id="FZQB01000006">
    <property type="protein sequence ID" value="SNT74010.1"/>
    <property type="molecule type" value="Genomic_DNA"/>
</dbReference>
<proteinExistence type="predicted"/>
<reference evidence="2 3" key="1">
    <citation type="submission" date="2017-07" db="EMBL/GenBank/DDBJ databases">
        <authorList>
            <person name="Sun Z.S."/>
            <person name="Albrecht U."/>
            <person name="Echele G."/>
            <person name="Lee C.C."/>
        </authorList>
    </citation>
    <scope>NUCLEOTIDE SEQUENCE [LARGE SCALE GENOMIC DNA]</scope>
    <source>
        <strain evidence="2 3">DSM 14827</strain>
    </source>
</reference>
<evidence type="ECO:0000313" key="3">
    <source>
        <dbReference type="Proteomes" id="UP000198307"/>
    </source>
</evidence>
<gene>
    <name evidence="2" type="ORF">SAMN05444959_106191</name>
</gene>
<accession>A0A239PV15</accession>